<protein>
    <recommendedName>
        <fullName evidence="7">Hyalin</fullName>
    </recommendedName>
</protein>
<evidence type="ECO:0000259" key="4">
    <source>
        <dbReference type="PROSITE" id="PS50825"/>
    </source>
</evidence>
<dbReference type="PROSITE" id="PS50026">
    <property type="entry name" value="EGF_3"/>
    <property type="match status" value="1"/>
</dbReference>
<evidence type="ECO:0000256" key="2">
    <source>
        <dbReference type="PROSITE-ProRule" id="PRU00076"/>
    </source>
</evidence>
<dbReference type="AlphaFoldDB" id="A0A2G8KRS3"/>
<feature type="domain" description="HYR" evidence="4">
    <location>
        <begin position="222"/>
        <end position="304"/>
    </location>
</feature>
<dbReference type="EMBL" id="MRZV01000408">
    <property type="protein sequence ID" value="PIK50688.1"/>
    <property type="molecule type" value="Genomic_DNA"/>
</dbReference>
<evidence type="ECO:0000313" key="5">
    <source>
        <dbReference type="EMBL" id="PIK50688.1"/>
    </source>
</evidence>
<dbReference type="InterPro" id="IPR000742">
    <property type="entry name" value="EGF"/>
</dbReference>
<dbReference type="Proteomes" id="UP000230750">
    <property type="component" value="Unassembled WGS sequence"/>
</dbReference>
<evidence type="ECO:0000313" key="6">
    <source>
        <dbReference type="Proteomes" id="UP000230750"/>
    </source>
</evidence>
<feature type="disulfide bond" evidence="2">
    <location>
        <begin position="131"/>
        <end position="140"/>
    </location>
</feature>
<name>A0A2G8KRS3_STIJA</name>
<dbReference type="PROSITE" id="PS50825">
    <property type="entry name" value="HYR"/>
    <property type="match status" value="3"/>
</dbReference>
<keyword evidence="6" id="KW-1185">Reference proteome</keyword>
<dbReference type="Gene3D" id="2.10.25.10">
    <property type="entry name" value="Laminin"/>
    <property type="match status" value="1"/>
</dbReference>
<dbReference type="OrthoDB" id="10045365at2759"/>
<dbReference type="PROSITE" id="PS00022">
    <property type="entry name" value="EGF_1"/>
    <property type="match status" value="1"/>
</dbReference>
<keyword evidence="1" id="KW-0677">Repeat</keyword>
<comment type="caution">
    <text evidence="2">Lacks conserved residue(s) required for the propagation of feature annotation.</text>
</comment>
<feature type="domain" description="HYR" evidence="4">
    <location>
        <begin position="14"/>
        <end position="99"/>
    </location>
</feature>
<evidence type="ECO:0000256" key="1">
    <source>
        <dbReference type="ARBA" id="ARBA00022737"/>
    </source>
</evidence>
<dbReference type="PANTHER" id="PTHR24273:SF32">
    <property type="entry name" value="HYALIN"/>
    <property type="match status" value="1"/>
</dbReference>
<dbReference type="InterPro" id="IPR003410">
    <property type="entry name" value="HYR_dom"/>
</dbReference>
<comment type="caution">
    <text evidence="5">The sequence shown here is derived from an EMBL/GenBank/DDBJ whole genome shotgun (WGS) entry which is preliminary data.</text>
</comment>
<proteinExistence type="predicted"/>
<organism evidence="5 6">
    <name type="scientific">Stichopus japonicus</name>
    <name type="common">Sea cucumber</name>
    <dbReference type="NCBI Taxonomy" id="307972"/>
    <lineage>
        <taxon>Eukaryota</taxon>
        <taxon>Metazoa</taxon>
        <taxon>Echinodermata</taxon>
        <taxon>Eleutherozoa</taxon>
        <taxon>Echinozoa</taxon>
        <taxon>Holothuroidea</taxon>
        <taxon>Aspidochirotacea</taxon>
        <taxon>Aspidochirotida</taxon>
        <taxon>Stichopodidae</taxon>
        <taxon>Apostichopus</taxon>
    </lineage>
</organism>
<keyword evidence="2" id="KW-0245">EGF-like domain</keyword>
<dbReference type="STRING" id="307972.A0A2G8KRS3"/>
<accession>A0A2G8KRS3</accession>
<evidence type="ECO:0000259" key="3">
    <source>
        <dbReference type="PROSITE" id="PS50026"/>
    </source>
</evidence>
<sequence>MFISVVDLLIHTELDTESPNITNCPDRDIIVIALSSEGGKNVTWRPPEVTDNSGNVTLTSVTPTPGSFFEFGETAIGYVFTDPSDNSAFCPIFTIAVVEVPDEQDPCRSSPCKDGSTCELDASDNGYRCYCGPGLSGDNCDVCLQGRLTGCPVRAIIEVATDSRTVLTSFEAPTALFQDSGDITAAPITNTDDDIEEGFPVGMTKVTYRAGCLKCVASIIIIDTTPPNITFCPENIEDVLEGETTKSIEWAEPVVKDYQEGPLLNTSTHVPGDLFGQGITRVTYTYTDEACNQAICSFTITLNADNDTTPPRIFNCPVNGILALVPAGVDGRVVSWRDLVIYDMSNITISPSHSPGDFFLVGEEEVSYVITDDNGNRADCNFTVTVNETSE</sequence>
<reference evidence="5 6" key="1">
    <citation type="journal article" date="2017" name="PLoS Biol.">
        <title>The sea cucumber genome provides insights into morphological evolution and visceral regeneration.</title>
        <authorList>
            <person name="Zhang X."/>
            <person name="Sun L."/>
            <person name="Yuan J."/>
            <person name="Sun Y."/>
            <person name="Gao Y."/>
            <person name="Zhang L."/>
            <person name="Li S."/>
            <person name="Dai H."/>
            <person name="Hamel J.F."/>
            <person name="Liu C."/>
            <person name="Yu Y."/>
            <person name="Liu S."/>
            <person name="Lin W."/>
            <person name="Guo K."/>
            <person name="Jin S."/>
            <person name="Xu P."/>
            <person name="Storey K.B."/>
            <person name="Huan P."/>
            <person name="Zhang T."/>
            <person name="Zhou Y."/>
            <person name="Zhang J."/>
            <person name="Lin C."/>
            <person name="Li X."/>
            <person name="Xing L."/>
            <person name="Huo D."/>
            <person name="Sun M."/>
            <person name="Wang L."/>
            <person name="Mercier A."/>
            <person name="Li F."/>
            <person name="Yang H."/>
            <person name="Xiang J."/>
        </authorList>
    </citation>
    <scope>NUCLEOTIDE SEQUENCE [LARGE SCALE GENOMIC DNA]</scope>
    <source>
        <strain evidence="5">Shaxun</strain>
        <tissue evidence="5">Muscle</tissue>
    </source>
</reference>
<dbReference type="SMART" id="SM00181">
    <property type="entry name" value="EGF"/>
    <property type="match status" value="1"/>
</dbReference>
<keyword evidence="2" id="KW-1015">Disulfide bond</keyword>
<feature type="domain" description="HYR" evidence="4">
    <location>
        <begin position="306"/>
        <end position="388"/>
    </location>
</feature>
<feature type="disulfide bond" evidence="2">
    <location>
        <begin position="112"/>
        <end position="129"/>
    </location>
</feature>
<feature type="domain" description="EGF-like" evidence="3">
    <location>
        <begin position="103"/>
        <end position="141"/>
    </location>
</feature>
<evidence type="ECO:0008006" key="7">
    <source>
        <dbReference type="Google" id="ProtNLM"/>
    </source>
</evidence>
<gene>
    <name evidence="5" type="ORF">BSL78_12421</name>
</gene>
<dbReference type="Pfam" id="PF02494">
    <property type="entry name" value="HYR"/>
    <property type="match status" value="3"/>
</dbReference>
<dbReference type="SUPFAM" id="SSF57196">
    <property type="entry name" value="EGF/Laminin"/>
    <property type="match status" value="1"/>
</dbReference>
<dbReference type="PANTHER" id="PTHR24273">
    <property type="entry name" value="FI04643P-RELATED"/>
    <property type="match status" value="1"/>
</dbReference>